<feature type="region of interest" description="Disordered" evidence="1">
    <location>
        <begin position="1"/>
        <end position="68"/>
    </location>
</feature>
<feature type="compositionally biased region" description="Basic residues" evidence="1">
    <location>
        <begin position="1"/>
        <end position="10"/>
    </location>
</feature>
<proteinExistence type="predicted"/>
<accession>A0A2K0TZ06</accession>
<dbReference type="EMBL" id="MTYI01000144">
    <property type="protein sequence ID" value="PNP50772.1"/>
    <property type="molecule type" value="Genomic_DNA"/>
</dbReference>
<dbReference type="AlphaFoldDB" id="A0A2K0TZ06"/>
<reference evidence="2 3" key="1">
    <citation type="submission" date="2017-02" db="EMBL/GenBank/DDBJ databases">
        <title>Genomes of Trichoderma spp. with biocontrol activity.</title>
        <authorList>
            <person name="Gardiner D."/>
            <person name="Kazan K."/>
            <person name="Vos C."/>
            <person name="Harvey P."/>
        </authorList>
    </citation>
    <scope>NUCLEOTIDE SEQUENCE [LARGE SCALE GENOMIC DNA]</scope>
    <source>
        <strain evidence="2 3">Tr1</strain>
    </source>
</reference>
<organism evidence="2 3">
    <name type="scientific">Trichoderma harzianum</name>
    <name type="common">Hypocrea lixii</name>
    <dbReference type="NCBI Taxonomy" id="5544"/>
    <lineage>
        <taxon>Eukaryota</taxon>
        <taxon>Fungi</taxon>
        <taxon>Dikarya</taxon>
        <taxon>Ascomycota</taxon>
        <taxon>Pezizomycotina</taxon>
        <taxon>Sordariomycetes</taxon>
        <taxon>Hypocreomycetidae</taxon>
        <taxon>Hypocreales</taxon>
        <taxon>Hypocreaceae</taxon>
        <taxon>Trichoderma</taxon>
    </lineage>
</organism>
<feature type="compositionally biased region" description="Polar residues" evidence="1">
    <location>
        <begin position="126"/>
        <end position="142"/>
    </location>
</feature>
<gene>
    <name evidence="2" type="ORF">THARTR1_08393</name>
</gene>
<evidence type="ECO:0000256" key="1">
    <source>
        <dbReference type="SAM" id="MobiDB-lite"/>
    </source>
</evidence>
<sequence>MWETVKHRKQGKQEREREEKEKREREEKEKRERERQEKEKQGEEKREEEKQEEEEQEKQDEATLDSCRRQLQGIKQKYQRLEQHIQTSKETNEKLGDEINKMRAWVLIAYERFQTLYEEQPVGEAHQTTQESPDQMQETQELPDQVREDEKLPEEETQATSEEVQTSK</sequence>
<dbReference type="OrthoDB" id="10522432at2759"/>
<protein>
    <submittedName>
        <fullName evidence="2">Uncharacterized protein</fullName>
    </submittedName>
</protein>
<evidence type="ECO:0000313" key="2">
    <source>
        <dbReference type="EMBL" id="PNP50772.1"/>
    </source>
</evidence>
<comment type="caution">
    <text evidence="2">The sequence shown here is derived from an EMBL/GenBank/DDBJ whole genome shotgun (WGS) entry which is preliminary data.</text>
</comment>
<name>A0A2K0TZ06_TRIHA</name>
<feature type="compositionally biased region" description="Polar residues" evidence="1">
    <location>
        <begin position="158"/>
        <end position="168"/>
    </location>
</feature>
<feature type="compositionally biased region" description="Basic and acidic residues" evidence="1">
    <location>
        <begin position="11"/>
        <end position="49"/>
    </location>
</feature>
<dbReference type="Proteomes" id="UP000236290">
    <property type="component" value="Unassembled WGS sequence"/>
</dbReference>
<feature type="region of interest" description="Disordered" evidence="1">
    <location>
        <begin position="120"/>
        <end position="168"/>
    </location>
</feature>
<evidence type="ECO:0000313" key="3">
    <source>
        <dbReference type="Proteomes" id="UP000236290"/>
    </source>
</evidence>